<accession>A0A9W8IQ66</accession>
<dbReference type="InterPro" id="IPR025867">
    <property type="entry name" value="MnmE_helical"/>
</dbReference>
<feature type="domain" description="AAA+ ATPase" evidence="6">
    <location>
        <begin position="275"/>
        <end position="522"/>
    </location>
</feature>
<dbReference type="GO" id="GO:0005739">
    <property type="term" value="C:mitochondrion"/>
    <property type="evidence" value="ECO:0007669"/>
    <property type="project" value="UniProtKB-SubCell"/>
</dbReference>
<gene>
    <name evidence="7" type="primary">MSS1</name>
    <name evidence="7" type="ORF">GGH94_000085</name>
</gene>
<protein>
    <submittedName>
        <fullName evidence="7">Mitochondrial splicing system protein</fullName>
    </submittedName>
</protein>
<dbReference type="GO" id="GO:0030488">
    <property type="term" value="P:tRNA methylation"/>
    <property type="evidence" value="ECO:0007669"/>
    <property type="project" value="TreeGrafter"/>
</dbReference>
<evidence type="ECO:0000313" key="7">
    <source>
        <dbReference type="EMBL" id="KAJ2868553.1"/>
    </source>
</evidence>
<dbReference type="FunFam" id="3.30.1360.120:FF:000007">
    <property type="entry name" value="tRNA modification GTPase GTPBP3, mitochondrial"/>
    <property type="match status" value="1"/>
</dbReference>
<dbReference type="GO" id="GO:0005525">
    <property type="term" value="F:GTP binding"/>
    <property type="evidence" value="ECO:0007669"/>
    <property type="project" value="UniProtKB-KW"/>
</dbReference>
<keyword evidence="5" id="KW-0342">GTP-binding</keyword>
<keyword evidence="4" id="KW-0547">Nucleotide-binding</keyword>
<comment type="caution">
    <text evidence="7">The sequence shown here is derived from an EMBL/GenBank/DDBJ whole genome shotgun (WGS) entry which is preliminary data.</text>
</comment>
<dbReference type="GO" id="GO:0002098">
    <property type="term" value="P:tRNA wobble uridine modification"/>
    <property type="evidence" value="ECO:0007669"/>
    <property type="project" value="TreeGrafter"/>
</dbReference>
<keyword evidence="3" id="KW-0819">tRNA processing</keyword>
<dbReference type="GO" id="GO:0003924">
    <property type="term" value="F:GTPase activity"/>
    <property type="evidence" value="ECO:0007669"/>
    <property type="project" value="InterPro"/>
</dbReference>
<dbReference type="Proteomes" id="UP001140074">
    <property type="component" value="Unassembled WGS sequence"/>
</dbReference>
<evidence type="ECO:0000256" key="1">
    <source>
        <dbReference type="ARBA" id="ARBA00004173"/>
    </source>
</evidence>
<keyword evidence="8" id="KW-1185">Reference proteome</keyword>
<dbReference type="HAMAP" id="MF_00379">
    <property type="entry name" value="GTPase_MnmE"/>
    <property type="match status" value="1"/>
</dbReference>
<dbReference type="AlphaFoldDB" id="A0A9W8IQ66"/>
<dbReference type="NCBIfam" id="TIGR00231">
    <property type="entry name" value="small_GTP"/>
    <property type="match status" value="1"/>
</dbReference>
<comment type="similarity">
    <text evidence="2">Belongs to the TRAFAC class TrmE-Era-EngA-EngB-Septin-like GTPase superfamily. TrmE GTPase family.</text>
</comment>
<dbReference type="Gene3D" id="1.20.120.430">
    <property type="entry name" value="tRNA modification GTPase MnmE domain 2"/>
    <property type="match status" value="1"/>
</dbReference>
<dbReference type="InterPro" id="IPR031168">
    <property type="entry name" value="G_TrmE"/>
</dbReference>
<dbReference type="Gene3D" id="3.30.1360.120">
    <property type="entry name" value="Probable tRNA modification gtpase trme, domain 1"/>
    <property type="match status" value="1"/>
</dbReference>
<dbReference type="NCBIfam" id="NF003661">
    <property type="entry name" value="PRK05291.1-3"/>
    <property type="match status" value="1"/>
</dbReference>
<proteinExistence type="inferred from homology"/>
<dbReference type="SUPFAM" id="SSF116878">
    <property type="entry name" value="TrmE connector domain"/>
    <property type="match status" value="1"/>
</dbReference>
<dbReference type="Gene3D" id="3.40.50.300">
    <property type="entry name" value="P-loop containing nucleotide triphosphate hydrolases"/>
    <property type="match status" value="1"/>
</dbReference>
<name>A0A9W8IQ66_9FUNG</name>
<dbReference type="InterPro" id="IPR027368">
    <property type="entry name" value="MnmE_dom2"/>
</dbReference>
<evidence type="ECO:0000256" key="3">
    <source>
        <dbReference type="ARBA" id="ARBA00022694"/>
    </source>
</evidence>
<evidence type="ECO:0000256" key="2">
    <source>
        <dbReference type="ARBA" id="ARBA00011043"/>
    </source>
</evidence>
<dbReference type="SMART" id="SM00382">
    <property type="entry name" value="AAA"/>
    <property type="match status" value="1"/>
</dbReference>
<dbReference type="InterPro" id="IPR004520">
    <property type="entry name" value="GTPase_MnmE"/>
</dbReference>
<dbReference type="InterPro" id="IPR006073">
    <property type="entry name" value="GTP-bd"/>
</dbReference>
<evidence type="ECO:0000256" key="5">
    <source>
        <dbReference type="ARBA" id="ARBA00023134"/>
    </source>
</evidence>
<dbReference type="InterPro" id="IPR005225">
    <property type="entry name" value="Small_GTP-bd"/>
</dbReference>
<dbReference type="CDD" id="cd04164">
    <property type="entry name" value="trmE"/>
    <property type="match status" value="1"/>
</dbReference>
<dbReference type="EMBL" id="JANBUY010000002">
    <property type="protein sequence ID" value="KAJ2868553.1"/>
    <property type="molecule type" value="Genomic_DNA"/>
</dbReference>
<organism evidence="7 8">
    <name type="scientific">Coemansia aciculifera</name>
    <dbReference type="NCBI Taxonomy" id="417176"/>
    <lineage>
        <taxon>Eukaryota</taxon>
        <taxon>Fungi</taxon>
        <taxon>Fungi incertae sedis</taxon>
        <taxon>Zoopagomycota</taxon>
        <taxon>Kickxellomycotina</taxon>
        <taxon>Kickxellomycetes</taxon>
        <taxon>Kickxellales</taxon>
        <taxon>Kickxellaceae</taxon>
        <taxon>Coemansia</taxon>
    </lineage>
</organism>
<dbReference type="Pfam" id="PF10396">
    <property type="entry name" value="TrmE_N"/>
    <property type="match status" value="1"/>
</dbReference>
<dbReference type="Pfam" id="PF12631">
    <property type="entry name" value="MnmE_helical"/>
    <property type="match status" value="1"/>
</dbReference>
<sequence>MNISCRARKVATQRTLLRRSLFSYTPRLTAAARSVHYNLLGSTNHGLHRLLRRQFTSGSGISVSETLKEVVTRHNDTIFALSTHPGKAALAIIRISGPQTGRALQLMLPDPTSADSTLDTGMCIWFPGPRSFTGEDMAELHIHGGSAVIASILQALGSIPGLRMAEAGEFSRRAFDNDKMDLTTLEGVADLINAETEAQRKLAVRQAGGELCEMYEHWRVQMVSLMANIEAYIDFSEEENIDDDVLDNVRRIAGSLKEEIANHLNDGRRGEILRSGVSLAIVGPPNSGKSTLLNRLAQRQVAIVSPVAGTTRDIIETTLDIGGYPLVVRDTAGLRHADGDAIEAEGIRRALESAREADMRICLLDATQVLDQRQQPTLDDVLGADEWQALLNLPHTFIVLNKADQLNIGAVDSARSRASAWARAHTGGDAVLISCASMFGWDELMRSVAGHIRMSWEQGQGGESLRMPLTKARHRQHLRECLDRLEMFERAGEEWVLAAEELRAASSALGRITGRVGIEDVLDALFSQFCIGK</sequence>
<reference evidence="7" key="1">
    <citation type="submission" date="2022-07" db="EMBL/GenBank/DDBJ databases">
        <title>Phylogenomic reconstructions and comparative analyses of Kickxellomycotina fungi.</title>
        <authorList>
            <person name="Reynolds N.K."/>
            <person name="Stajich J.E."/>
            <person name="Barry K."/>
            <person name="Grigoriev I.V."/>
            <person name="Crous P."/>
            <person name="Smith M.E."/>
        </authorList>
    </citation>
    <scope>NUCLEOTIDE SEQUENCE</scope>
    <source>
        <strain evidence="7">RSA 476</strain>
    </source>
</reference>
<dbReference type="SUPFAM" id="SSF52540">
    <property type="entry name" value="P-loop containing nucleoside triphosphate hydrolases"/>
    <property type="match status" value="1"/>
</dbReference>
<dbReference type="PANTHER" id="PTHR42714">
    <property type="entry name" value="TRNA MODIFICATION GTPASE GTPBP3"/>
    <property type="match status" value="1"/>
</dbReference>
<comment type="subcellular location">
    <subcellularLocation>
        <location evidence="1">Mitochondrion</location>
    </subcellularLocation>
</comment>
<dbReference type="Pfam" id="PF01926">
    <property type="entry name" value="MMR_HSR1"/>
    <property type="match status" value="1"/>
</dbReference>
<dbReference type="InterPro" id="IPR027266">
    <property type="entry name" value="TrmE/GcvT-like"/>
</dbReference>
<dbReference type="InterPro" id="IPR027417">
    <property type="entry name" value="P-loop_NTPase"/>
</dbReference>
<dbReference type="PANTHER" id="PTHR42714:SF2">
    <property type="entry name" value="TRNA MODIFICATION GTPASE GTPBP3, MITOCHONDRIAL"/>
    <property type="match status" value="1"/>
</dbReference>
<evidence type="ECO:0000259" key="6">
    <source>
        <dbReference type="SMART" id="SM00382"/>
    </source>
</evidence>
<dbReference type="CDD" id="cd14858">
    <property type="entry name" value="TrmE_N"/>
    <property type="match status" value="1"/>
</dbReference>
<evidence type="ECO:0000313" key="8">
    <source>
        <dbReference type="Proteomes" id="UP001140074"/>
    </source>
</evidence>
<dbReference type="InterPro" id="IPR018948">
    <property type="entry name" value="GTP-bd_TrmE_N"/>
</dbReference>
<dbReference type="InterPro" id="IPR003593">
    <property type="entry name" value="AAA+_ATPase"/>
</dbReference>
<evidence type="ECO:0000256" key="4">
    <source>
        <dbReference type="ARBA" id="ARBA00022741"/>
    </source>
</evidence>